<name>A0A023B796_GRENI</name>
<dbReference type="AlphaFoldDB" id="A0A023B796"/>
<dbReference type="eggNOG" id="KOG1727">
    <property type="taxonomic scope" value="Eukaryota"/>
</dbReference>
<comment type="similarity">
    <text evidence="2">Belongs to the TCTP family.</text>
</comment>
<dbReference type="GO" id="GO:0005509">
    <property type="term" value="F:calcium ion binding"/>
    <property type="evidence" value="ECO:0007669"/>
    <property type="project" value="TreeGrafter"/>
</dbReference>
<dbReference type="GeneID" id="22912608"/>
<dbReference type="InterPro" id="IPR011057">
    <property type="entry name" value="Mss4-like_sf"/>
</dbReference>
<comment type="caution">
    <text evidence="4">The sequence shown here is derived from an EMBL/GenBank/DDBJ whole genome shotgun (WGS) entry which is preliminary data.</text>
</comment>
<dbReference type="SUPFAM" id="SSF51316">
    <property type="entry name" value="Mss4-like"/>
    <property type="match status" value="1"/>
</dbReference>
<proteinExistence type="inferred from homology"/>
<dbReference type="InterPro" id="IPR011323">
    <property type="entry name" value="Mss4/transl-control_tumour"/>
</dbReference>
<dbReference type="Gene3D" id="2.170.150.10">
    <property type="entry name" value="Metal Binding Protein, Guanine Nucleotide Exchange Factor, Chain A"/>
    <property type="match status" value="1"/>
</dbReference>
<dbReference type="PROSITE" id="PS51797">
    <property type="entry name" value="TCTP_3"/>
    <property type="match status" value="1"/>
</dbReference>
<accession>A0A023B796</accession>
<dbReference type="GO" id="GO:0005737">
    <property type="term" value="C:cytoplasm"/>
    <property type="evidence" value="ECO:0007669"/>
    <property type="project" value="TreeGrafter"/>
</dbReference>
<dbReference type="VEuPathDB" id="CryptoDB:GNI_071180"/>
<keyword evidence="1" id="KW-0106">Calcium</keyword>
<evidence type="ECO:0000313" key="4">
    <source>
        <dbReference type="EMBL" id="EZG67154.1"/>
    </source>
</evidence>
<organism evidence="4 5">
    <name type="scientific">Gregarina niphandrodes</name>
    <name type="common">Septate eugregarine</name>
    <dbReference type="NCBI Taxonomy" id="110365"/>
    <lineage>
        <taxon>Eukaryota</taxon>
        <taxon>Sar</taxon>
        <taxon>Alveolata</taxon>
        <taxon>Apicomplexa</taxon>
        <taxon>Conoidasida</taxon>
        <taxon>Gregarinasina</taxon>
        <taxon>Eugregarinorida</taxon>
        <taxon>Gregarinidae</taxon>
        <taxon>Gregarina</taxon>
    </lineage>
</organism>
<evidence type="ECO:0000313" key="5">
    <source>
        <dbReference type="Proteomes" id="UP000019763"/>
    </source>
</evidence>
<keyword evidence="5" id="KW-1185">Reference proteome</keyword>
<feature type="domain" description="TCTP" evidence="3">
    <location>
        <begin position="2"/>
        <end position="180"/>
    </location>
</feature>
<dbReference type="OrthoDB" id="10248936at2759"/>
<dbReference type="PANTHER" id="PTHR11991:SF0">
    <property type="entry name" value="TRANSLATIONALLY-CONTROLLED TUMOR PROTEIN"/>
    <property type="match status" value="1"/>
</dbReference>
<dbReference type="OMA" id="IFAYWAG"/>
<dbReference type="PANTHER" id="PTHR11991">
    <property type="entry name" value="TRANSLATIONALLY CONTROLLED TUMOR PROTEIN-RELATED"/>
    <property type="match status" value="1"/>
</dbReference>
<evidence type="ECO:0000259" key="3">
    <source>
        <dbReference type="PROSITE" id="PS51797"/>
    </source>
</evidence>
<dbReference type="Pfam" id="PF00838">
    <property type="entry name" value="TCTP"/>
    <property type="match status" value="1"/>
</dbReference>
<dbReference type="InterPro" id="IPR018105">
    <property type="entry name" value="Translational_control_tumour_p"/>
</dbReference>
<reference evidence="4" key="1">
    <citation type="submission" date="2013-12" db="EMBL/GenBank/DDBJ databases">
        <authorList>
            <person name="Omoto C.K."/>
            <person name="Sibley D."/>
            <person name="Venepally P."/>
            <person name="Hadjithomas M."/>
            <person name="Karamycheva S."/>
            <person name="Brunk B."/>
            <person name="Roos D."/>
            <person name="Caler E."/>
            <person name="Lorenzi H."/>
        </authorList>
    </citation>
    <scope>NUCLEOTIDE SEQUENCE</scope>
</reference>
<dbReference type="EMBL" id="AFNH02000534">
    <property type="protein sequence ID" value="EZG67154.1"/>
    <property type="molecule type" value="Genomic_DNA"/>
</dbReference>
<protein>
    <submittedName>
        <fullName evidence="4">Translationally-controlled tumor-like protein</fullName>
    </submittedName>
</protein>
<sequence>MVQVFIDVSCGSELVSDGYPMAPAFENPEFEQVAFEVKSRMTVKGGEDFGISCNVDEDAGEGATGDGEQAVEKVNDIVDAFQLVSLGSDKKFFKGYFASYMKSVLLPAVPEAEVAEFKTKIQSLFVKMMAEFENGELFQAEKANESEDPLKCMPIFAYWAGEEEAPRFVFFKHGLKVEKY</sequence>
<dbReference type="Proteomes" id="UP000019763">
    <property type="component" value="Unassembled WGS sequence"/>
</dbReference>
<evidence type="ECO:0000256" key="2">
    <source>
        <dbReference type="PROSITE-ProRule" id="PRU01133"/>
    </source>
</evidence>
<gene>
    <name evidence="4" type="ORF">GNI_071180</name>
</gene>
<dbReference type="InterPro" id="IPR034737">
    <property type="entry name" value="TCTP"/>
</dbReference>
<dbReference type="RefSeq" id="XP_011130323.1">
    <property type="nucleotide sequence ID" value="XM_011132021.1"/>
</dbReference>
<evidence type="ECO:0000256" key="1">
    <source>
        <dbReference type="ARBA" id="ARBA00022837"/>
    </source>
</evidence>